<feature type="transmembrane region" description="Helical" evidence="8">
    <location>
        <begin position="218"/>
        <end position="237"/>
    </location>
</feature>
<dbReference type="PRINTS" id="PR01036">
    <property type="entry name" value="TCRTETB"/>
</dbReference>
<gene>
    <name evidence="10" type="ORF">FHU37_002249</name>
</gene>
<feature type="transmembrane region" description="Helical" evidence="8">
    <location>
        <begin position="92"/>
        <end position="115"/>
    </location>
</feature>
<proteinExistence type="inferred from homology"/>
<feature type="transmembrane region" description="Helical" evidence="8">
    <location>
        <begin position="288"/>
        <end position="312"/>
    </location>
</feature>
<evidence type="ECO:0000256" key="3">
    <source>
        <dbReference type="ARBA" id="ARBA00022448"/>
    </source>
</evidence>
<feature type="transmembrane region" description="Helical" evidence="8">
    <location>
        <begin position="153"/>
        <end position="174"/>
    </location>
</feature>
<comment type="similarity">
    <text evidence="2">Belongs to the major facilitator superfamily. TCR/Tet family.</text>
</comment>
<evidence type="ECO:0000256" key="8">
    <source>
        <dbReference type="SAM" id="Phobius"/>
    </source>
</evidence>
<dbReference type="RefSeq" id="WP_179814065.1">
    <property type="nucleotide sequence ID" value="NZ_JACBZD010000001.1"/>
</dbReference>
<evidence type="ECO:0000259" key="9">
    <source>
        <dbReference type="PROSITE" id="PS50850"/>
    </source>
</evidence>
<keyword evidence="6 8" id="KW-1133">Transmembrane helix</keyword>
<name>A0A852ZS88_9ACTN</name>
<dbReference type="Pfam" id="PF07690">
    <property type="entry name" value="MFS_1"/>
    <property type="match status" value="1"/>
</dbReference>
<keyword evidence="7 8" id="KW-0472">Membrane</keyword>
<dbReference type="SUPFAM" id="SSF103473">
    <property type="entry name" value="MFS general substrate transporter"/>
    <property type="match status" value="1"/>
</dbReference>
<dbReference type="Gene3D" id="1.20.1250.20">
    <property type="entry name" value="MFS general substrate transporter like domains"/>
    <property type="match status" value="1"/>
</dbReference>
<feature type="transmembrane region" description="Helical" evidence="8">
    <location>
        <begin position="378"/>
        <end position="400"/>
    </location>
</feature>
<dbReference type="PANTHER" id="PTHR23501:SF197">
    <property type="entry name" value="COMD"/>
    <property type="match status" value="1"/>
</dbReference>
<dbReference type="InterPro" id="IPR004638">
    <property type="entry name" value="EmrB-like"/>
</dbReference>
<protein>
    <submittedName>
        <fullName evidence="10">EmrB/QacA subfamily drug resistance transporter</fullName>
    </submittedName>
</protein>
<sequence length="539" mass="56610">MTSSQATAPQAAGDPPTRLTHRQVVTVLSGLMIGMFLGALDQTVISSALRTIADDLDGLTAQAWVTTAYLITGTIATPLYGKLSDIYGRRPVYLVAIVLFAVGSLLCGFATSMYQLAAFRALQGLGGGGLMSLAMTVIADITSPRERGRYQGFFMAVFGTASVVGPLLGGLLAGQENLLGMAGWRWIFLLNVPLSVVAMAVITRVLRQLPHQPVRHRLDYAGAAALVVGLVPLLTVAEQGRTWGWGSARSVAMYLVGAVGLVAFVLIERRMGDAALLPLRLFRIRTFRLGNILHFMVGIGMFGAMTTLPLYLQLVQGMSPIAAGLATLPTIAANLAVTLLVGRLISRTGRFKVHLVAGIGSFVVAMGVYATLDVDTPLWYTAIGMVFVGAGMGAAMQTLTTLAQSEVPRQDMGAATASVNFFRSNGGTVGAAAFLSILFSLAGGRITDRLAGALGDPSFRAATEQAPNAEALEGVLRADGSVNLEDSTFLGVLDPEVARPFLEGYASSMQVVFLTGAAVTLVAFVVAALRVPNLKLSDK</sequence>
<comment type="caution">
    <text evidence="10">The sequence shown here is derived from an EMBL/GenBank/DDBJ whole genome shotgun (WGS) entry which is preliminary data.</text>
</comment>
<evidence type="ECO:0000256" key="5">
    <source>
        <dbReference type="ARBA" id="ARBA00022692"/>
    </source>
</evidence>
<organism evidence="10 11">
    <name type="scientific">Allostreptomyces psammosilenae</name>
    <dbReference type="NCBI Taxonomy" id="1892865"/>
    <lineage>
        <taxon>Bacteria</taxon>
        <taxon>Bacillati</taxon>
        <taxon>Actinomycetota</taxon>
        <taxon>Actinomycetes</taxon>
        <taxon>Kitasatosporales</taxon>
        <taxon>Streptomycetaceae</taxon>
        <taxon>Allostreptomyces</taxon>
    </lineage>
</organism>
<evidence type="ECO:0000256" key="4">
    <source>
        <dbReference type="ARBA" id="ARBA00022475"/>
    </source>
</evidence>
<evidence type="ECO:0000256" key="7">
    <source>
        <dbReference type="ARBA" id="ARBA00023136"/>
    </source>
</evidence>
<keyword evidence="4" id="KW-1003">Cell membrane</keyword>
<comment type="subcellular location">
    <subcellularLocation>
        <location evidence="1">Cell membrane</location>
        <topology evidence="1">Multi-pass membrane protein</topology>
    </subcellularLocation>
</comment>
<dbReference type="PANTHER" id="PTHR23501">
    <property type="entry name" value="MAJOR FACILITATOR SUPERFAMILY"/>
    <property type="match status" value="1"/>
</dbReference>
<dbReference type="FunFam" id="1.20.1720.10:FF:000004">
    <property type="entry name" value="EmrB/QacA family drug resistance transporter"/>
    <property type="match status" value="1"/>
</dbReference>
<feature type="transmembrane region" description="Helical" evidence="8">
    <location>
        <begin position="353"/>
        <end position="372"/>
    </location>
</feature>
<dbReference type="InterPro" id="IPR036259">
    <property type="entry name" value="MFS_trans_sf"/>
</dbReference>
<keyword evidence="5 8" id="KW-0812">Transmembrane</keyword>
<dbReference type="InterPro" id="IPR020846">
    <property type="entry name" value="MFS_dom"/>
</dbReference>
<dbReference type="GO" id="GO:0005886">
    <property type="term" value="C:plasma membrane"/>
    <property type="evidence" value="ECO:0007669"/>
    <property type="project" value="UniProtKB-SubCell"/>
</dbReference>
<feature type="transmembrane region" description="Helical" evidence="8">
    <location>
        <begin position="318"/>
        <end position="341"/>
    </location>
</feature>
<feature type="transmembrane region" description="Helical" evidence="8">
    <location>
        <begin position="421"/>
        <end position="442"/>
    </location>
</feature>
<dbReference type="AlphaFoldDB" id="A0A852ZS88"/>
<feature type="transmembrane region" description="Helical" evidence="8">
    <location>
        <begin position="121"/>
        <end position="141"/>
    </location>
</feature>
<feature type="transmembrane region" description="Helical" evidence="8">
    <location>
        <begin position="243"/>
        <end position="267"/>
    </location>
</feature>
<dbReference type="Gene3D" id="1.20.1720.10">
    <property type="entry name" value="Multidrug resistance protein D"/>
    <property type="match status" value="1"/>
</dbReference>
<feature type="transmembrane region" description="Helical" evidence="8">
    <location>
        <begin position="186"/>
        <end position="206"/>
    </location>
</feature>
<feature type="transmembrane region" description="Helical" evidence="8">
    <location>
        <begin position="509"/>
        <end position="529"/>
    </location>
</feature>
<dbReference type="GO" id="GO:0022857">
    <property type="term" value="F:transmembrane transporter activity"/>
    <property type="evidence" value="ECO:0007669"/>
    <property type="project" value="InterPro"/>
</dbReference>
<dbReference type="PROSITE" id="PS50850">
    <property type="entry name" value="MFS"/>
    <property type="match status" value="1"/>
</dbReference>
<dbReference type="CDD" id="cd17502">
    <property type="entry name" value="MFS_Azr1_MDR_like"/>
    <property type="match status" value="1"/>
</dbReference>
<evidence type="ECO:0000313" key="10">
    <source>
        <dbReference type="EMBL" id="NYI05306.1"/>
    </source>
</evidence>
<evidence type="ECO:0000256" key="2">
    <source>
        <dbReference type="ARBA" id="ARBA00007520"/>
    </source>
</evidence>
<evidence type="ECO:0000256" key="1">
    <source>
        <dbReference type="ARBA" id="ARBA00004651"/>
    </source>
</evidence>
<dbReference type="Proteomes" id="UP000567795">
    <property type="component" value="Unassembled WGS sequence"/>
</dbReference>
<dbReference type="NCBIfam" id="TIGR00711">
    <property type="entry name" value="efflux_EmrB"/>
    <property type="match status" value="1"/>
</dbReference>
<dbReference type="EMBL" id="JACBZD010000001">
    <property type="protein sequence ID" value="NYI05306.1"/>
    <property type="molecule type" value="Genomic_DNA"/>
</dbReference>
<reference evidence="10 11" key="1">
    <citation type="submission" date="2020-07" db="EMBL/GenBank/DDBJ databases">
        <title>Sequencing the genomes of 1000 actinobacteria strains.</title>
        <authorList>
            <person name="Klenk H.-P."/>
        </authorList>
    </citation>
    <scope>NUCLEOTIDE SEQUENCE [LARGE SCALE GENOMIC DNA]</scope>
    <source>
        <strain evidence="10 11">DSM 42178</strain>
    </source>
</reference>
<accession>A0A852ZS88</accession>
<dbReference type="InterPro" id="IPR011701">
    <property type="entry name" value="MFS"/>
</dbReference>
<keyword evidence="3" id="KW-0813">Transport</keyword>
<feature type="domain" description="Major facilitator superfamily (MFS) profile" evidence="9">
    <location>
        <begin position="27"/>
        <end position="535"/>
    </location>
</feature>
<feature type="transmembrane region" description="Helical" evidence="8">
    <location>
        <begin position="24"/>
        <end position="49"/>
    </location>
</feature>
<feature type="transmembrane region" description="Helical" evidence="8">
    <location>
        <begin position="61"/>
        <end position="80"/>
    </location>
</feature>
<evidence type="ECO:0000256" key="6">
    <source>
        <dbReference type="ARBA" id="ARBA00022989"/>
    </source>
</evidence>
<keyword evidence="11" id="KW-1185">Reference proteome</keyword>
<evidence type="ECO:0000313" key="11">
    <source>
        <dbReference type="Proteomes" id="UP000567795"/>
    </source>
</evidence>